<evidence type="ECO:0000256" key="13">
    <source>
        <dbReference type="SAM" id="MobiDB-lite"/>
    </source>
</evidence>
<comment type="subcellular location">
    <subcellularLocation>
        <location evidence="1">Nucleus</location>
    </subcellularLocation>
</comment>
<evidence type="ECO:0000256" key="12">
    <source>
        <dbReference type="PROSITE-ProRule" id="PRU01016"/>
    </source>
</evidence>
<dbReference type="Gene3D" id="1.10.720.50">
    <property type="entry name" value="PWWP, helical domain"/>
    <property type="match status" value="2"/>
</dbReference>
<dbReference type="Pfam" id="PF21255">
    <property type="entry name" value="DNMT3_ADD_GATA1-like"/>
    <property type="match status" value="2"/>
</dbReference>
<reference evidence="16 17" key="1">
    <citation type="submission" date="2019-04" db="EMBL/GenBank/DDBJ databases">
        <title>Chromosome genome assembly for Takifugu flavidus.</title>
        <authorList>
            <person name="Xiao S."/>
        </authorList>
    </citation>
    <scope>NUCLEOTIDE SEQUENCE [LARGE SCALE GENOMIC DNA]</scope>
    <source>
        <strain evidence="16">HTHZ2018</strain>
        <tissue evidence="16">Muscle</tissue>
    </source>
</reference>
<evidence type="ECO:0000256" key="10">
    <source>
        <dbReference type="ARBA" id="ARBA00023125"/>
    </source>
</evidence>
<dbReference type="InterPro" id="IPR029063">
    <property type="entry name" value="SAM-dependent_MTases_sf"/>
</dbReference>
<dbReference type="SUPFAM" id="SSF53335">
    <property type="entry name" value="S-adenosyl-L-methionine-dependent methyltransferases"/>
    <property type="match status" value="2"/>
</dbReference>
<evidence type="ECO:0000256" key="11">
    <source>
        <dbReference type="ARBA" id="ARBA00023242"/>
    </source>
</evidence>
<dbReference type="InterPro" id="IPR040552">
    <property type="entry name" value="DNMT3_ADD_GATA1-like"/>
</dbReference>
<evidence type="ECO:0000313" key="17">
    <source>
        <dbReference type="Proteomes" id="UP000324091"/>
    </source>
</evidence>
<feature type="compositionally biased region" description="Basic and acidic residues" evidence="13">
    <location>
        <begin position="1229"/>
        <end position="1254"/>
    </location>
</feature>
<evidence type="ECO:0000256" key="8">
    <source>
        <dbReference type="ARBA" id="ARBA00022771"/>
    </source>
</evidence>
<dbReference type="PANTHER" id="PTHR23068:SF53">
    <property type="entry name" value="DNA (CYTOSINE-5-)-METHYLTRANSFERASE"/>
    <property type="match status" value="1"/>
</dbReference>
<feature type="domain" description="PHD-type" evidence="15">
    <location>
        <begin position="133"/>
        <end position="265"/>
    </location>
</feature>
<proteinExistence type="inferred from homology"/>
<dbReference type="GO" id="GO:0000122">
    <property type="term" value="P:negative regulation of transcription by RNA polymerase II"/>
    <property type="evidence" value="ECO:0007669"/>
    <property type="project" value="TreeGrafter"/>
</dbReference>
<keyword evidence="17" id="KW-1185">Reference proteome</keyword>
<dbReference type="Proteomes" id="UP000324091">
    <property type="component" value="Chromosome 8"/>
</dbReference>
<dbReference type="InterPro" id="IPR000313">
    <property type="entry name" value="PWWP_dom"/>
</dbReference>
<keyword evidence="8" id="KW-0863">Zinc-finger</keyword>
<feature type="compositionally biased region" description="Low complexity" evidence="13">
    <location>
        <begin position="2034"/>
        <end position="2051"/>
    </location>
</feature>
<dbReference type="SUPFAM" id="SSF63748">
    <property type="entry name" value="Tudor/PWWP/MBT"/>
    <property type="match status" value="1"/>
</dbReference>
<feature type="active site" evidence="12">
    <location>
        <position position="1824"/>
    </location>
</feature>
<dbReference type="InterPro" id="IPR001525">
    <property type="entry name" value="C5_MeTfrase"/>
</dbReference>
<accession>A0A5C6MMZ9</accession>
<protein>
    <recommendedName>
        <fullName evidence="2">DNA (cytosine-5-)-methyltransferase</fullName>
        <ecNumber evidence="2">2.1.1.37</ecNumber>
    </recommendedName>
</protein>
<keyword evidence="5 12" id="KW-0808">Transferase</keyword>
<gene>
    <name evidence="16" type="ORF">D4764_08G0000620</name>
</gene>
<comment type="caution">
    <text evidence="16">The sequence shown here is derived from an EMBL/GenBank/DDBJ whole genome shotgun (WGS) entry which is preliminary data.</text>
</comment>
<evidence type="ECO:0000259" key="14">
    <source>
        <dbReference type="PROSITE" id="PS50812"/>
    </source>
</evidence>
<dbReference type="EMBL" id="RHFK02000021">
    <property type="protein sequence ID" value="TWW56075.1"/>
    <property type="molecule type" value="Genomic_DNA"/>
</dbReference>
<dbReference type="GO" id="GO:0008270">
    <property type="term" value="F:zinc ion binding"/>
    <property type="evidence" value="ECO:0007669"/>
    <property type="project" value="UniProtKB-KW"/>
</dbReference>
<keyword evidence="7" id="KW-0479">Metal-binding</keyword>
<keyword evidence="3" id="KW-0678">Repressor</keyword>
<dbReference type="Gene3D" id="2.30.30.140">
    <property type="match status" value="1"/>
</dbReference>
<feature type="region of interest" description="Disordered" evidence="13">
    <location>
        <begin position="2034"/>
        <end position="2057"/>
    </location>
</feature>
<evidence type="ECO:0000313" key="16">
    <source>
        <dbReference type="EMBL" id="TWW56075.1"/>
    </source>
</evidence>
<dbReference type="PROSITE" id="PS51533">
    <property type="entry name" value="ADD"/>
    <property type="match status" value="2"/>
</dbReference>
<feature type="region of interest" description="Disordered" evidence="13">
    <location>
        <begin position="1196"/>
        <end position="1338"/>
    </location>
</feature>
<evidence type="ECO:0000259" key="15">
    <source>
        <dbReference type="PROSITE" id="PS51533"/>
    </source>
</evidence>
<keyword evidence="10" id="KW-0238">DNA-binding</keyword>
<feature type="active site" evidence="12">
    <location>
        <position position="361"/>
    </location>
</feature>
<dbReference type="InterPro" id="IPR050390">
    <property type="entry name" value="C5-Methyltransferase"/>
</dbReference>
<feature type="domain" description="PWWP" evidence="14">
    <location>
        <begin position="1344"/>
        <end position="1399"/>
    </location>
</feature>
<dbReference type="Pfam" id="PF17980">
    <property type="entry name" value="ADD_DNMT3"/>
    <property type="match status" value="2"/>
</dbReference>
<evidence type="ECO:0000256" key="5">
    <source>
        <dbReference type="ARBA" id="ARBA00022679"/>
    </source>
</evidence>
<feature type="domain" description="PHD-type" evidence="15">
    <location>
        <begin position="1596"/>
        <end position="1728"/>
    </location>
</feature>
<dbReference type="InterPro" id="IPR011011">
    <property type="entry name" value="Znf_FYVE_PHD"/>
</dbReference>
<dbReference type="InterPro" id="IPR018117">
    <property type="entry name" value="C5_DNA_meth_AS"/>
</dbReference>
<comment type="similarity">
    <text evidence="12">Belongs to the class I-like SAM-binding methyltransferase superfamily. C5-methyltransferase family.</text>
</comment>
<evidence type="ECO:0000256" key="1">
    <source>
        <dbReference type="ARBA" id="ARBA00004123"/>
    </source>
</evidence>
<dbReference type="InterPro" id="IPR049554">
    <property type="entry name" value="DNMT3_ADD_PHD"/>
</dbReference>
<dbReference type="Gene3D" id="3.40.50.150">
    <property type="entry name" value="Vaccinia Virus protein VP39"/>
    <property type="match status" value="4"/>
</dbReference>
<dbReference type="GO" id="GO:0005634">
    <property type="term" value="C:nucleus"/>
    <property type="evidence" value="ECO:0007669"/>
    <property type="project" value="UniProtKB-SubCell"/>
</dbReference>
<name>A0A5C6MMZ9_9TELE</name>
<evidence type="ECO:0000256" key="3">
    <source>
        <dbReference type="ARBA" id="ARBA00022491"/>
    </source>
</evidence>
<dbReference type="Pfam" id="PF00145">
    <property type="entry name" value="DNA_methylase"/>
    <property type="match status" value="2"/>
</dbReference>
<keyword evidence="6 12" id="KW-0949">S-adenosyl-L-methionine</keyword>
<evidence type="ECO:0000256" key="2">
    <source>
        <dbReference type="ARBA" id="ARBA00011975"/>
    </source>
</evidence>
<dbReference type="PROSITE" id="PS00094">
    <property type="entry name" value="C5_MTASE_1"/>
    <property type="match status" value="2"/>
</dbReference>
<dbReference type="PROSITE" id="PS50812">
    <property type="entry name" value="PWWP"/>
    <property type="match status" value="1"/>
</dbReference>
<dbReference type="FunFam" id="3.40.50.150:FF:000008">
    <property type="entry name" value="DNA (Cytosine-5)-methyltransferase 3A isoform X1"/>
    <property type="match status" value="2"/>
</dbReference>
<sequence length="2057" mass="228789">MLLSVTAASFGVGGSKNSLENLKFSHATLARLSSSCPPQIASIRAEKSFSPCSSDNPEDQIKPMLDWANGGFLPKGEEGLKPTHTADSNPLEHQVFDVSLPEYFPSAKRPRVSLCKTKSAPEESYSREQMVNEVLKNKQSIEEFCLSCGKMRAATFHPLFEGGLCQTCKDVYLEISYMYDDDGYQSYCTICCGGREVLLCGNANCCRCFCVDCLDILVDPGTSNNARYLDPWRCYMCQPLLQYGVLKRRHDWNLKLQEFFANDNGQEFEKPKSYPAVPAEQRRPIRVLSLFDGIATGYLVLRDLGFKVDLYVASEVCEDSISVGVVRHEGKIKYVHDVRDITKKNILEWGPFDLVIGGSPCNDLSIVNPARKGLYEGTGRLFFEFYRLLSEAKPKEGEDRPFFWMFENVVAMGVNDKRDISRFLECNPVMIDAIEVSAAHRARYFWGNLPGMNRPLCASGMDKLELQDCLEHGRVAKFGKVRTITTRSNSIKQGKDQHFPVLMNGKEDILWCTELERIFGFPVHYTDVSNMGRGARQKLLGRSWSVPVIRHLFAPLKDYFASQFPVDWAPTTYTINGLFRKLHMAVELNIQFLHAQKLGTTGSSMSMRLLSWFKHFFDADAGRDSNTEAPTGKSTMALLAGHLPTSHQSLAIMKVKDNTDNEPGPNNCEDNQTDVIFISDEDEDGRKVAEGGHSVELMLAGITAQNGFHGSGLLSSFVSQYFTEGLDVSDRRPPPACAAAPTEDVVLACSDSPYSLYLYVGVHLDGGQRTSVMLLGYVDLSSGLSVVKLLDTLQLSTDWVDPEADVDPSAGAAATDARLLIDRLKACGLPLGHLRLFYCNAHPTVSRVFELQLQAFSPRLVSLCGLPGIAGRACQVGLLTAFPRVLDTIRELYLHYSNQPKAAHALRDVFALPYCPSHPVCVQALAVIDIVEKMASTQRHLRDNLMLLDGQHIKGLLTDDKLGLYFLFLAKALQPLRALQVLQGGAAVHVAEELQLVFILLRSYAASFLHPSASSCFVRRWDLCILQDKENLLLSCDVDIGASARDVLGSTALTEQDRNDFFNAATTFYKAVLETLVQNIPKRLGNAALMTVTKVLKHPEDLCVILPVNVLIKSGVQLGVCEKDSAESRQMASDYLSALQAIKEEQLRGRGRSWAEILPVLEPYGAVHQFFLTLLVLPTSLCRQQVFAMAFNSCRPHSRTASNTSLKKRHETKKPSISLRRSPRKARSMRKDEKLLSAEEEARSSIHYPLKDDSVSDLSDNSSEVVELTRPEGNTFDGPTKAQGLDRNQPVSPVEIVYIVSGDDGSNEGDEDDDDDDDEDDDSSMTSTPPRSSAVQMPPLVGETGELVWGQSSGSSYWPAVIREGQGIRGLGGFVRVEWYGQKTSTLISLKKLAPFSAFAQHFNANLFATVGIYKEAVFLSLQDAALQCSQKWSAGLEDREELLKQLLDWALGGFSALGPDPAAAISKSNKAKERLFVRKGTRGSSGPPGEDASINQLCAFIEKSSLRPAGGKPQPDGGWEKGAPAWKKGRHKRGWKGEKVQKKRSVLADDLDDDTSPDYVPNKRRSDNRILRKATQPSSVYTQPDQRVREETIRRIRDRKLDMEGFCLCCGTDAVEVVHPLIEGGLCQECKDNFTETLFRYDDDGYQSYCTICCYGMEVILCGNDSCCRSYCRDCLNILVGAGTFESLKDLDPWICYLCQPQQPHGALVPRADWSIRVQELFANNSGMAFEPHRVYPSISANLRRPIRVLSLFDGIGTGYVVLKDLGFKVETYVASEVCEDSIAVTAVNHEGKITQVGDVRFITQEHLERWGPFDLLIGGSPCNDLSIVNPIRKGLYEGTGRLFFEYYRILELLKPSEEDPRPFFWLFENVVFMNAHDKVNICRFLECNPVLVDAVNVSPAHRARYFWGNLPGMCRPIVASQKDKLSLQECLEVGREARVTKVRTITTNPNSLKQGKDVSLLPVLTSGREDILWITELERIFGFPKHYTDVRNMNRQQRQKVLGKAWSVPVIRHLFAPLKDYFACEELPAVASSSSSSSSSSTSPASPVSQDTQQL</sequence>
<evidence type="ECO:0000256" key="4">
    <source>
        <dbReference type="ARBA" id="ARBA00022603"/>
    </source>
</evidence>
<feature type="compositionally biased region" description="Acidic residues" evidence="13">
    <location>
        <begin position="1305"/>
        <end position="1323"/>
    </location>
</feature>
<dbReference type="GO" id="GO:0003677">
    <property type="term" value="F:DNA binding"/>
    <property type="evidence" value="ECO:0007669"/>
    <property type="project" value="UniProtKB-KW"/>
</dbReference>
<feature type="region of interest" description="Disordered" evidence="13">
    <location>
        <begin position="1507"/>
        <end position="1567"/>
    </location>
</feature>
<keyword evidence="11" id="KW-0539">Nucleus</keyword>
<dbReference type="InterPro" id="IPR025766">
    <property type="entry name" value="ADD"/>
</dbReference>
<feature type="compositionally biased region" description="Low complexity" evidence="13">
    <location>
        <begin position="1256"/>
        <end position="1266"/>
    </location>
</feature>
<dbReference type="SUPFAM" id="SSF57903">
    <property type="entry name" value="FYVE/PHD zinc finger"/>
    <property type="match status" value="1"/>
</dbReference>
<organism evidence="16 17">
    <name type="scientific">Takifugu flavidus</name>
    <name type="common">sansaifugu</name>
    <dbReference type="NCBI Taxonomy" id="433684"/>
    <lineage>
        <taxon>Eukaryota</taxon>
        <taxon>Metazoa</taxon>
        <taxon>Chordata</taxon>
        <taxon>Craniata</taxon>
        <taxon>Vertebrata</taxon>
        <taxon>Euteleostomi</taxon>
        <taxon>Actinopterygii</taxon>
        <taxon>Neopterygii</taxon>
        <taxon>Teleostei</taxon>
        <taxon>Neoteleostei</taxon>
        <taxon>Acanthomorphata</taxon>
        <taxon>Eupercaria</taxon>
        <taxon>Tetraodontiformes</taxon>
        <taxon>Tetradontoidea</taxon>
        <taxon>Tetraodontidae</taxon>
        <taxon>Takifugu</taxon>
    </lineage>
</organism>
<dbReference type="PROSITE" id="PS51679">
    <property type="entry name" value="SAM_MT_C5"/>
    <property type="match status" value="2"/>
</dbReference>
<evidence type="ECO:0000256" key="7">
    <source>
        <dbReference type="ARBA" id="ARBA00022723"/>
    </source>
</evidence>
<dbReference type="GO" id="GO:0051718">
    <property type="term" value="F:DNA (cytosine-5-)-methyltransferase activity, acting on CpG substrates"/>
    <property type="evidence" value="ECO:0007669"/>
    <property type="project" value="TreeGrafter"/>
</dbReference>
<dbReference type="EC" id="2.1.1.37" evidence="2"/>
<dbReference type="PANTHER" id="PTHR23068">
    <property type="entry name" value="DNA CYTOSINE-5- -METHYLTRANSFERASE 3-RELATED"/>
    <property type="match status" value="1"/>
</dbReference>
<keyword evidence="4 12" id="KW-0489">Methyltransferase</keyword>
<feature type="compositionally biased region" description="Polar residues" evidence="13">
    <location>
        <begin position="1325"/>
        <end position="1335"/>
    </location>
</feature>
<evidence type="ECO:0000256" key="9">
    <source>
        <dbReference type="ARBA" id="ARBA00022833"/>
    </source>
</evidence>
<dbReference type="GO" id="GO:0032259">
    <property type="term" value="P:methylation"/>
    <property type="evidence" value="ECO:0007669"/>
    <property type="project" value="UniProtKB-KW"/>
</dbReference>
<keyword evidence="9" id="KW-0862">Zinc</keyword>
<evidence type="ECO:0000256" key="6">
    <source>
        <dbReference type="ARBA" id="ARBA00022691"/>
    </source>
</evidence>